<comment type="caution">
    <text evidence="7">The sequence shown here is derived from an EMBL/GenBank/DDBJ whole genome shotgun (WGS) entry which is preliminary data.</text>
</comment>
<dbReference type="SUPFAM" id="SSF50129">
    <property type="entry name" value="GroES-like"/>
    <property type="match status" value="1"/>
</dbReference>
<comment type="subunit">
    <text evidence="2">Homotetramer.</text>
</comment>
<dbReference type="SUPFAM" id="SSF51735">
    <property type="entry name" value="NAD(P)-binding Rossmann-fold domains"/>
    <property type="match status" value="1"/>
</dbReference>
<organism evidence="7 8">
    <name type="scientific">Methylobacter tundripaludum</name>
    <dbReference type="NCBI Taxonomy" id="173365"/>
    <lineage>
        <taxon>Bacteria</taxon>
        <taxon>Pseudomonadati</taxon>
        <taxon>Pseudomonadota</taxon>
        <taxon>Gammaproteobacteria</taxon>
        <taxon>Methylococcales</taxon>
        <taxon>Methylococcaceae</taxon>
        <taxon>Methylobacter</taxon>
    </lineage>
</organism>
<dbReference type="Gene3D" id="3.90.180.10">
    <property type="entry name" value="Medium-chain alcohol dehydrogenases, catalytic domain"/>
    <property type="match status" value="1"/>
</dbReference>
<dbReference type="Gene3D" id="3.40.50.720">
    <property type="entry name" value="NAD(P)-binding Rossmann-like Domain"/>
    <property type="match status" value="1"/>
</dbReference>
<dbReference type="Pfam" id="PF08240">
    <property type="entry name" value="ADH_N"/>
    <property type="match status" value="1"/>
</dbReference>
<dbReference type="OrthoDB" id="9785812at2"/>
<name>A0A2S6GPZ7_9GAMM</name>
<dbReference type="GO" id="GO:0003723">
    <property type="term" value="F:RNA binding"/>
    <property type="evidence" value="ECO:0007669"/>
    <property type="project" value="UniProtKB-KW"/>
</dbReference>
<reference evidence="7 8" key="1">
    <citation type="submission" date="2018-02" db="EMBL/GenBank/DDBJ databases">
        <title>Subsurface microbial communities from deep shales in Ohio and West Virginia, USA.</title>
        <authorList>
            <person name="Wrighton K."/>
        </authorList>
    </citation>
    <scope>NUCLEOTIDE SEQUENCE [LARGE SCALE GENOMIC DNA]</scope>
    <source>
        <strain evidence="7 8">OWC-G53F</strain>
    </source>
</reference>
<dbReference type="PANTHER" id="PTHR44154:SF1">
    <property type="entry name" value="QUINONE OXIDOREDUCTASE"/>
    <property type="match status" value="1"/>
</dbReference>
<dbReference type="InterPro" id="IPR002364">
    <property type="entry name" value="Quin_OxRdtase/zeta-crystal_CS"/>
</dbReference>
<dbReference type="AlphaFoldDB" id="A0A2S6GPZ7"/>
<evidence type="ECO:0000256" key="1">
    <source>
        <dbReference type="ARBA" id="ARBA00004496"/>
    </source>
</evidence>
<dbReference type="InterPro" id="IPR036291">
    <property type="entry name" value="NAD(P)-bd_dom_sf"/>
</dbReference>
<dbReference type="CDD" id="cd08272">
    <property type="entry name" value="MDR6"/>
    <property type="match status" value="1"/>
</dbReference>
<proteinExistence type="predicted"/>
<keyword evidence="5" id="KW-0694">RNA-binding</keyword>
<accession>A0A2S6GPZ7</accession>
<dbReference type="SMART" id="SM00829">
    <property type="entry name" value="PKS_ER"/>
    <property type="match status" value="1"/>
</dbReference>
<dbReference type="PROSITE" id="PS01162">
    <property type="entry name" value="QOR_ZETA_CRYSTAL"/>
    <property type="match status" value="1"/>
</dbReference>
<dbReference type="InterPro" id="IPR020843">
    <property type="entry name" value="ER"/>
</dbReference>
<evidence type="ECO:0000313" key="7">
    <source>
        <dbReference type="EMBL" id="PPK67276.1"/>
    </source>
</evidence>
<keyword evidence="4" id="KW-0521">NADP</keyword>
<dbReference type="GO" id="GO:0008270">
    <property type="term" value="F:zinc ion binding"/>
    <property type="evidence" value="ECO:0007669"/>
    <property type="project" value="InterPro"/>
</dbReference>
<dbReference type="InterPro" id="IPR011032">
    <property type="entry name" value="GroES-like_sf"/>
</dbReference>
<sequence length="330" mass="35334">MKAIMMTAIGNPDVLELQDIAEPEISTATQVKVRLKAAGVNPVDTKIRRNGLLYDNPLPAVLGCDGAGEVVETGSAVSRFKPGDKVWFCHGGLGREQGNYAEYNVLDQRWVSLMPETSSFTEAAALPLVLITAWGGLIDRGGLQSGQTVLIHAGAGGVGHVAIQLAKLKGARVITTVSSEQKAEFVQALGADEVIRYTKGGFADAVNELTDGKGADLVFDTVGAEVFKQSIQATAHFGRLVTLLDPGELNLAEARIRNLLIGFELMLTPMLRDLPEARDKHVEILNQCAQWLEKGQLKTHIGKQLSLAEAAKAHELIETGHSTGKIVLIT</sequence>
<keyword evidence="8" id="KW-1185">Reference proteome</keyword>
<dbReference type="Pfam" id="PF13602">
    <property type="entry name" value="ADH_zinc_N_2"/>
    <property type="match status" value="1"/>
</dbReference>
<comment type="subcellular location">
    <subcellularLocation>
        <location evidence="1">Cytoplasm</location>
    </subcellularLocation>
</comment>
<dbReference type="GO" id="GO:0005737">
    <property type="term" value="C:cytoplasm"/>
    <property type="evidence" value="ECO:0007669"/>
    <property type="project" value="UniProtKB-SubCell"/>
</dbReference>
<protein>
    <submittedName>
        <fullName evidence="7">NADPH2:quinone reductase</fullName>
    </submittedName>
</protein>
<dbReference type="EMBL" id="PTIY01000014">
    <property type="protein sequence ID" value="PPK67276.1"/>
    <property type="molecule type" value="Genomic_DNA"/>
</dbReference>
<dbReference type="InterPro" id="IPR051603">
    <property type="entry name" value="Zinc-ADH_QOR/CCCR"/>
</dbReference>
<dbReference type="RefSeq" id="WP_104424832.1">
    <property type="nucleotide sequence ID" value="NZ_PTIY01000014.1"/>
</dbReference>
<keyword evidence="3" id="KW-0963">Cytoplasm</keyword>
<evidence type="ECO:0000313" key="8">
    <source>
        <dbReference type="Proteomes" id="UP000238071"/>
    </source>
</evidence>
<dbReference type="InterPro" id="IPR013154">
    <property type="entry name" value="ADH-like_N"/>
</dbReference>
<evidence type="ECO:0000256" key="3">
    <source>
        <dbReference type="ARBA" id="ARBA00022490"/>
    </source>
</evidence>
<evidence type="ECO:0000259" key="6">
    <source>
        <dbReference type="SMART" id="SM00829"/>
    </source>
</evidence>
<dbReference type="PANTHER" id="PTHR44154">
    <property type="entry name" value="QUINONE OXIDOREDUCTASE"/>
    <property type="match status" value="1"/>
</dbReference>
<evidence type="ECO:0000256" key="2">
    <source>
        <dbReference type="ARBA" id="ARBA00011881"/>
    </source>
</evidence>
<dbReference type="GO" id="GO:0016491">
    <property type="term" value="F:oxidoreductase activity"/>
    <property type="evidence" value="ECO:0007669"/>
    <property type="project" value="InterPro"/>
</dbReference>
<evidence type="ECO:0000256" key="5">
    <source>
        <dbReference type="ARBA" id="ARBA00022884"/>
    </source>
</evidence>
<gene>
    <name evidence="7" type="ORF">B0F88_11423</name>
</gene>
<evidence type="ECO:0000256" key="4">
    <source>
        <dbReference type="ARBA" id="ARBA00022857"/>
    </source>
</evidence>
<dbReference type="Proteomes" id="UP000238071">
    <property type="component" value="Unassembled WGS sequence"/>
</dbReference>
<feature type="domain" description="Enoyl reductase (ER)" evidence="6">
    <location>
        <begin position="10"/>
        <end position="328"/>
    </location>
</feature>